<dbReference type="EMBL" id="JBIYDN010000010">
    <property type="protein sequence ID" value="MFK4443652.1"/>
    <property type="molecule type" value="Genomic_DNA"/>
</dbReference>
<reference evidence="1 2" key="2">
    <citation type="submission" date="2024-11" db="EMBL/GenBank/DDBJ databases">
        <title>Using genomics to understand microbial adaptation to soil warming.</title>
        <authorList>
            <person name="Deangelis K.M. PhD."/>
        </authorList>
    </citation>
    <scope>NUCLEOTIDE SEQUENCE [LARGE SCALE GENOMIC DNA]</scope>
    <source>
        <strain evidence="1 2">GAS97</strain>
    </source>
</reference>
<dbReference type="Proteomes" id="UP001620514">
    <property type="component" value="Unassembled WGS sequence"/>
</dbReference>
<proteinExistence type="predicted"/>
<evidence type="ECO:0000313" key="2">
    <source>
        <dbReference type="Proteomes" id="UP001620514"/>
    </source>
</evidence>
<sequence length="55" mass="6342">MLGLIVRTLSNRARVLRNGTCQALFTSKCWYAFIDWIHRIGSKLGENYPCAIDRI</sequence>
<name>A0ABW8MNW0_9BURK</name>
<evidence type="ECO:0008006" key="3">
    <source>
        <dbReference type="Google" id="ProtNLM"/>
    </source>
</evidence>
<reference evidence="1 2" key="1">
    <citation type="submission" date="2024-10" db="EMBL/GenBank/DDBJ databases">
        <authorList>
            <person name="Deangelis K."/>
            <person name="Huntemann M."/>
            <person name="Clum A."/>
            <person name="Wang J."/>
            <person name="Palaniappan K."/>
            <person name="Ritter S."/>
            <person name="Chen I.-M."/>
            <person name="Stamatis D."/>
            <person name="Reddy T."/>
            <person name="O'Malley R."/>
            <person name="Daum C."/>
            <person name="Ng V."/>
            <person name="Ivanova N."/>
            <person name="Kyrpides N."/>
            <person name="Woyke T."/>
        </authorList>
    </citation>
    <scope>NUCLEOTIDE SEQUENCE [LARGE SCALE GENOMIC DNA]</scope>
    <source>
        <strain evidence="1 2">GAS97</strain>
    </source>
</reference>
<gene>
    <name evidence="1" type="ORF">ABH943_003674</name>
</gene>
<comment type="caution">
    <text evidence="1">The sequence shown here is derived from an EMBL/GenBank/DDBJ whole genome shotgun (WGS) entry which is preliminary data.</text>
</comment>
<keyword evidence="2" id="KW-1185">Reference proteome</keyword>
<organism evidence="1 2">
    <name type="scientific">Caballeronia udeis</name>
    <dbReference type="NCBI Taxonomy" id="1232866"/>
    <lineage>
        <taxon>Bacteria</taxon>
        <taxon>Pseudomonadati</taxon>
        <taxon>Pseudomonadota</taxon>
        <taxon>Betaproteobacteria</taxon>
        <taxon>Burkholderiales</taxon>
        <taxon>Burkholderiaceae</taxon>
        <taxon>Caballeronia</taxon>
    </lineage>
</organism>
<accession>A0ABW8MNW0</accession>
<protein>
    <recommendedName>
        <fullName evidence="3">Transposase</fullName>
    </recommendedName>
</protein>
<evidence type="ECO:0000313" key="1">
    <source>
        <dbReference type="EMBL" id="MFK4443652.1"/>
    </source>
</evidence>